<dbReference type="Proteomes" id="UP000887565">
    <property type="component" value="Unplaced"/>
</dbReference>
<keyword evidence="2" id="KW-1185">Reference proteome</keyword>
<dbReference type="WBParaSite" id="nRc.2.0.1.t18447-RA">
    <property type="protein sequence ID" value="nRc.2.0.1.t18447-RA"/>
    <property type="gene ID" value="nRc.2.0.1.g18447"/>
</dbReference>
<proteinExistence type="predicted"/>
<evidence type="ECO:0000313" key="3">
    <source>
        <dbReference type="WBParaSite" id="nRc.2.0.1.t18447-RA"/>
    </source>
</evidence>
<feature type="compositionally biased region" description="Basic and acidic residues" evidence="1">
    <location>
        <begin position="299"/>
        <end position="314"/>
    </location>
</feature>
<protein>
    <submittedName>
        <fullName evidence="3">Uncharacterized protein</fullName>
    </submittedName>
</protein>
<evidence type="ECO:0000256" key="1">
    <source>
        <dbReference type="SAM" id="MobiDB-lite"/>
    </source>
</evidence>
<feature type="region of interest" description="Disordered" evidence="1">
    <location>
        <begin position="53"/>
        <end position="79"/>
    </location>
</feature>
<name>A0A915IXF7_ROMCU</name>
<feature type="region of interest" description="Disordered" evidence="1">
    <location>
        <begin position="271"/>
        <end position="314"/>
    </location>
</feature>
<evidence type="ECO:0000313" key="2">
    <source>
        <dbReference type="Proteomes" id="UP000887565"/>
    </source>
</evidence>
<accession>A0A915IXF7</accession>
<sequence>MEHQFMLDENLALFVVVEETPEKRCSEGDNITVDKRYQEDCWFLKPRFANGKDMYGQETTTSGDESAEPQITLTQPKPEATKDIEEAEKLTKVIVEETPPPPIAASVPQLRARAEESEDSDYIVEIEDEVSSILEEEFEVMQTQHGVFASYRNYSMQQLTSELWLQMEPFVYNWFCEWWQASALTGTNLLIALLLHKVAHATRTVQQIWSNYQGAKHFMPNYLRSVAQQGTNLDLKNAMEQMQTMRQSECERIATAITDCDKEILPQKSTNPLVVSGAGSKRKPHDTTTPPPNQLECRQPSDPKRQSQDRCDYSKKRYYDDRSSYYMWHKCSRCSLSPSPPPHIKVTVNHGYIPRTIRSHRISRRHIPHTGNYQYYSPFRQKTLFSKQ</sequence>
<organism evidence="2 3">
    <name type="scientific">Romanomermis culicivorax</name>
    <name type="common">Nematode worm</name>
    <dbReference type="NCBI Taxonomy" id="13658"/>
    <lineage>
        <taxon>Eukaryota</taxon>
        <taxon>Metazoa</taxon>
        <taxon>Ecdysozoa</taxon>
        <taxon>Nematoda</taxon>
        <taxon>Enoplea</taxon>
        <taxon>Dorylaimia</taxon>
        <taxon>Mermithida</taxon>
        <taxon>Mermithoidea</taxon>
        <taxon>Mermithidae</taxon>
        <taxon>Romanomermis</taxon>
    </lineage>
</organism>
<reference evidence="3" key="1">
    <citation type="submission" date="2022-11" db="UniProtKB">
        <authorList>
            <consortium name="WormBaseParasite"/>
        </authorList>
    </citation>
    <scope>IDENTIFICATION</scope>
</reference>
<feature type="compositionally biased region" description="Polar residues" evidence="1">
    <location>
        <begin position="57"/>
        <end position="75"/>
    </location>
</feature>
<dbReference type="AlphaFoldDB" id="A0A915IXF7"/>